<evidence type="ECO:0000313" key="3">
    <source>
        <dbReference type="Proteomes" id="UP000052052"/>
    </source>
</evidence>
<comment type="caution">
    <text evidence="2">The sequence shown here is derived from an EMBL/GenBank/DDBJ whole genome shotgun (WGS) entry which is preliminary data.</text>
</comment>
<evidence type="ECO:0000313" key="2">
    <source>
        <dbReference type="EMBL" id="KRG70690.1"/>
    </source>
</evidence>
<protein>
    <submittedName>
        <fullName evidence="2">Peptidoglycan-binding protein</fullName>
    </submittedName>
</protein>
<dbReference type="Proteomes" id="UP000052052">
    <property type="component" value="Unassembled WGS sequence"/>
</dbReference>
<dbReference type="AlphaFoldDB" id="A0A0R0CW01"/>
<dbReference type="Pfam" id="PF01471">
    <property type="entry name" value="PG_binding_1"/>
    <property type="match status" value="1"/>
</dbReference>
<evidence type="ECO:0000259" key="1">
    <source>
        <dbReference type="Pfam" id="PF01471"/>
    </source>
</evidence>
<keyword evidence="3" id="KW-1185">Reference proteome</keyword>
<dbReference type="EMBL" id="LDJL01000005">
    <property type="protein sequence ID" value="KRG70690.1"/>
    <property type="molecule type" value="Genomic_DNA"/>
</dbReference>
<organism evidence="2 3">
    <name type="scientific">Pseudoxanthomonas dokdonensis</name>
    <dbReference type="NCBI Taxonomy" id="344882"/>
    <lineage>
        <taxon>Bacteria</taxon>
        <taxon>Pseudomonadati</taxon>
        <taxon>Pseudomonadota</taxon>
        <taxon>Gammaproteobacteria</taxon>
        <taxon>Lysobacterales</taxon>
        <taxon>Lysobacteraceae</taxon>
        <taxon>Pseudoxanthomonas</taxon>
    </lineage>
</organism>
<dbReference type="InterPro" id="IPR036366">
    <property type="entry name" value="PGBDSf"/>
</dbReference>
<gene>
    <name evidence="2" type="ORF">ABB29_05680</name>
</gene>
<reference evidence="2 3" key="1">
    <citation type="submission" date="2015-05" db="EMBL/GenBank/DDBJ databases">
        <title>Genome sequencing and analysis of members of genus Stenotrophomonas.</title>
        <authorList>
            <person name="Patil P.P."/>
            <person name="Midha S."/>
            <person name="Patil P.B."/>
        </authorList>
    </citation>
    <scope>NUCLEOTIDE SEQUENCE [LARGE SCALE GENOMIC DNA]</scope>
    <source>
        <strain evidence="2 3">DSM 21858</strain>
    </source>
</reference>
<dbReference type="InterPro" id="IPR036365">
    <property type="entry name" value="PGBD-like_sf"/>
</dbReference>
<dbReference type="PATRIC" id="fig|344882.3.peg.2472"/>
<dbReference type="STRING" id="344882.ABB29_05680"/>
<feature type="domain" description="Peptidoglycan binding-like" evidence="1">
    <location>
        <begin position="3"/>
        <end position="52"/>
    </location>
</feature>
<name>A0A0R0CW01_9GAMM</name>
<accession>A0A0R0CW01</accession>
<proteinExistence type="predicted"/>
<dbReference type="SUPFAM" id="SSF47090">
    <property type="entry name" value="PGBD-like"/>
    <property type="match status" value="1"/>
</dbReference>
<sequence>MRVQAALYARGYDPGAIDGVMGMQTKAALASFQTAHGLPATGTMTTPTLNALGVALSP</sequence>
<dbReference type="InterPro" id="IPR002477">
    <property type="entry name" value="Peptidoglycan-bd-like"/>
</dbReference>
<dbReference type="Gene3D" id="1.10.101.10">
    <property type="entry name" value="PGBD-like superfamily/PGBD"/>
    <property type="match status" value="1"/>
</dbReference>